<evidence type="ECO:0000259" key="1">
    <source>
        <dbReference type="SMART" id="SM00849"/>
    </source>
</evidence>
<dbReference type="Pfam" id="PF00753">
    <property type="entry name" value="Lactamase_B"/>
    <property type="match status" value="1"/>
</dbReference>
<dbReference type="PANTHER" id="PTHR42951:SF17">
    <property type="entry name" value="METALLO-BETA-LACTAMASE DOMAIN-CONTAINING PROTEIN"/>
    <property type="match status" value="1"/>
</dbReference>
<dbReference type="EMBL" id="CADCVU010000053">
    <property type="protein sequence ID" value="CAA9488471.1"/>
    <property type="molecule type" value="Genomic_DNA"/>
</dbReference>
<dbReference type="SUPFAM" id="SSF56281">
    <property type="entry name" value="Metallo-hydrolase/oxidoreductase"/>
    <property type="match status" value="1"/>
</dbReference>
<dbReference type="SMART" id="SM00849">
    <property type="entry name" value="Lactamase_B"/>
    <property type="match status" value="1"/>
</dbReference>
<dbReference type="Gene3D" id="3.60.15.10">
    <property type="entry name" value="Ribonuclease Z/Hydroxyacylglutathione hydrolase-like"/>
    <property type="match status" value="1"/>
</dbReference>
<feature type="domain" description="Metallo-beta-lactamase" evidence="1">
    <location>
        <begin position="17"/>
        <end position="225"/>
    </location>
</feature>
<keyword evidence="2" id="KW-0378">Hydrolase</keyword>
<sequence length="246" mass="26455">MIEPNVAEGIHRVQEAYTNFYLVEDEGGITIVDACVPTAWDALHEALRAIGRAPGDVRALVLTHAHFDHLGFAERARSDLLVPVYVHENDEPLTRHPLQYAHERARSRYLLTQFRAFPIVAALVRSRAFFPPPVREVRRYVDGTLPVPGSPQVVFTPGHTLGHCALHFPDRDAVIAGDAVVALDPYTAERGPKIVAGAATADSARNLASLDALAETGAATVLTGHGEAWTGGAAEAVARARRAGPS</sequence>
<accession>A0A6J4S3G9</accession>
<dbReference type="InterPro" id="IPR050855">
    <property type="entry name" value="NDM-1-like"/>
</dbReference>
<proteinExistence type="predicted"/>
<gene>
    <name evidence="2" type="ORF">AVDCRST_MAG45-596</name>
</gene>
<dbReference type="GO" id="GO:0016787">
    <property type="term" value="F:hydrolase activity"/>
    <property type="evidence" value="ECO:0007669"/>
    <property type="project" value="UniProtKB-KW"/>
</dbReference>
<evidence type="ECO:0000313" key="2">
    <source>
        <dbReference type="EMBL" id="CAA9488471.1"/>
    </source>
</evidence>
<dbReference type="PANTHER" id="PTHR42951">
    <property type="entry name" value="METALLO-BETA-LACTAMASE DOMAIN-CONTAINING"/>
    <property type="match status" value="1"/>
</dbReference>
<organism evidence="2">
    <name type="scientific">uncultured Solirubrobacterales bacterium</name>
    <dbReference type="NCBI Taxonomy" id="768556"/>
    <lineage>
        <taxon>Bacteria</taxon>
        <taxon>Bacillati</taxon>
        <taxon>Actinomycetota</taxon>
        <taxon>Thermoleophilia</taxon>
        <taxon>Solirubrobacterales</taxon>
        <taxon>environmental samples</taxon>
    </lineage>
</organism>
<dbReference type="CDD" id="cd07721">
    <property type="entry name" value="yflN-like_MBL-fold"/>
    <property type="match status" value="1"/>
</dbReference>
<protein>
    <submittedName>
        <fullName evidence="2">MBL-fold metallo-hydrolase superfamily</fullName>
    </submittedName>
</protein>
<dbReference type="InterPro" id="IPR001279">
    <property type="entry name" value="Metallo-B-lactamas"/>
</dbReference>
<dbReference type="AlphaFoldDB" id="A0A6J4S3G9"/>
<reference evidence="2" key="1">
    <citation type="submission" date="2020-02" db="EMBL/GenBank/DDBJ databases">
        <authorList>
            <person name="Meier V. D."/>
        </authorList>
    </citation>
    <scope>NUCLEOTIDE SEQUENCE</scope>
    <source>
        <strain evidence="2">AVDCRST_MAG45</strain>
    </source>
</reference>
<dbReference type="InterPro" id="IPR036866">
    <property type="entry name" value="RibonucZ/Hydroxyglut_hydro"/>
</dbReference>
<name>A0A6J4S3G9_9ACTN</name>